<dbReference type="EMBL" id="OX459122">
    <property type="protein sequence ID" value="CAI9105595.1"/>
    <property type="molecule type" value="Genomic_DNA"/>
</dbReference>
<keyword evidence="1" id="KW-0547">Nucleotide-binding</keyword>
<reference evidence="3" key="1">
    <citation type="submission" date="2023-03" db="EMBL/GenBank/DDBJ databases">
        <authorList>
            <person name="Julca I."/>
        </authorList>
    </citation>
    <scope>NUCLEOTIDE SEQUENCE</scope>
</reference>
<keyword evidence="2" id="KW-0067">ATP-binding</keyword>
<dbReference type="SUPFAM" id="SSF100920">
    <property type="entry name" value="Heat shock protein 70kD (HSP70), peptide-binding domain"/>
    <property type="match status" value="1"/>
</dbReference>
<keyword evidence="4" id="KW-1185">Reference proteome</keyword>
<sequence length="131" mass="14637">MVVVIPRNTPVPTRKTSTMTTALDNQSSLSIKVFEGERARSTDNNLLGELVLTGIQIAPRFVPKIEVSFDLHTNGILNVHARDKITFAESSISLRSGRLLRVEIEKMVEEANKFKARGRKTQEQVESKVGF</sequence>
<dbReference type="InterPro" id="IPR013126">
    <property type="entry name" value="Hsp_70_fam"/>
</dbReference>
<evidence type="ECO:0000256" key="1">
    <source>
        <dbReference type="ARBA" id="ARBA00022741"/>
    </source>
</evidence>
<evidence type="ECO:0000313" key="3">
    <source>
        <dbReference type="EMBL" id="CAI9105595.1"/>
    </source>
</evidence>
<dbReference type="PANTHER" id="PTHR19375">
    <property type="entry name" value="HEAT SHOCK PROTEIN 70KDA"/>
    <property type="match status" value="1"/>
</dbReference>
<evidence type="ECO:0000313" key="4">
    <source>
        <dbReference type="Proteomes" id="UP001161247"/>
    </source>
</evidence>
<gene>
    <name evidence="3" type="ORF">OLC1_LOCUS14258</name>
</gene>
<dbReference type="InterPro" id="IPR029047">
    <property type="entry name" value="HSP70_peptide-bd_sf"/>
</dbReference>
<dbReference type="Gene3D" id="2.60.34.10">
    <property type="entry name" value="Substrate Binding Domain Of DNAk, Chain A, domain 1"/>
    <property type="match status" value="1"/>
</dbReference>
<dbReference type="Proteomes" id="UP001161247">
    <property type="component" value="Chromosome 5"/>
</dbReference>
<organism evidence="3 4">
    <name type="scientific">Oldenlandia corymbosa var. corymbosa</name>
    <dbReference type="NCBI Taxonomy" id="529605"/>
    <lineage>
        <taxon>Eukaryota</taxon>
        <taxon>Viridiplantae</taxon>
        <taxon>Streptophyta</taxon>
        <taxon>Embryophyta</taxon>
        <taxon>Tracheophyta</taxon>
        <taxon>Spermatophyta</taxon>
        <taxon>Magnoliopsida</taxon>
        <taxon>eudicotyledons</taxon>
        <taxon>Gunneridae</taxon>
        <taxon>Pentapetalae</taxon>
        <taxon>asterids</taxon>
        <taxon>lamiids</taxon>
        <taxon>Gentianales</taxon>
        <taxon>Rubiaceae</taxon>
        <taxon>Rubioideae</taxon>
        <taxon>Spermacoceae</taxon>
        <taxon>Hedyotis-Oldenlandia complex</taxon>
        <taxon>Oldenlandia</taxon>
    </lineage>
</organism>
<dbReference type="Pfam" id="PF00012">
    <property type="entry name" value="HSP70"/>
    <property type="match status" value="1"/>
</dbReference>
<accession>A0AAV1DCK4</accession>
<protein>
    <submittedName>
        <fullName evidence="3">OLC1v1004547C1</fullName>
    </submittedName>
</protein>
<dbReference type="AlphaFoldDB" id="A0AAV1DCK4"/>
<name>A0AAV1DCK4_OLDCO</name>
<dbReference type="GO" id="GO:0140662">
    <property type="term" value="F:ATP-dependent protein folding chaperone"/>
    <property type="evidence" value="ECO:0007669"/>
    <property type="project" value="InterPro"/>
</dbReference>
<dbReference type="GO" id="GO:0005524">
    <property type="term" value="F:ATP binding"/>
    <property type="evidence" value="ECO:0007669"/>
    <property type="project" value="UniProtKB-KW"/>
</dbReference>
<proteinExistence type="predicted"/>
<evidence type="ECO:0000256" key="2">
    <source>
        <dbReference type="ARBA" id="ARBA00022840"/>
    </source>
</evidence>